<evidence type="ECO:0000256" key="4">
    <source>
        <dbReference type="ARBA" id="ARBA00023145"/>
    </source>
</evidence>
<keyword evidence="3" id="KW-0378">Hydrolase</keyword>
<dbReference type="InterPro" id="IPR043137">
    <property type="entry name" value="GGT_ssub_C"/>
</dbReference>
<evidence type="ECO:0000256" key="1">
    <source>
        <dbReference type="ARBA" id="ARBA00009381"/>
    </source>
</evidence>
<dbReference type="RefSeq" id="WP_201692948.1">
    <property type="nucleotide sequence ID" value="NZ_JAEQND010000017.1"/>
</dbReference>
<dbReference type="InterPro" id="IPR051792">
    <property type="entry name" value="GGT_bact"/>
</dbReference>
<comment type="caution">
    <text evidence="5">The sequence shown here is derived from an EMBL/GenBank/DDBJ whole genome shotgun (WGS) entry which is preliminary data.</text>
</comment>
<organism evidence="5 6">
    <name type="scientific">Ramlibacter alkalitolerans</name>
    <dbReference type="NCBI Taxonomy" id="2039631"/>
    <lineage>
        <taxon>Bacteria</taxon>
        <taxon>Pseudomonadati</taxon>
        <taxon>Pseudomonadota</taxon>
        <taxon>Betaproteobacteria</taxon>
        <taxon>Burkholderiales</taxon>
        <taxon>Comamonadaceae</taxon>
        <taxon>Ramlibacter</taxon>
    </lineage>
</organism>
<keyword evidence="6" id="KW-1185">Reference proteome</keyword>
<name>A0ABS1JVU4_9BURK</name>
<keyword evidence="4" id="KW-0865">Zymogen</keyword>
<dbReference type="Gene3D" id="3.60.20.40">
    <property type="match status" value="1"/>
</dbReference>
<dbReference type="PRINTS" id="PR01210">
    <property type="entry name" value="GGTRANSPTASE"/>
</dbReference>
<gene>
    <name evidence="5" type="ORF">JI746_24650</name>
</gene>
<dbReference type="Pfam" id="PF01019">
    <property type="entry name" value="G_glu_transpept"/>
    <property type="match status" value="2"/>
</dbReference>
<dbReference type="InterPro" id="IPR029055">
    <property type="entry name" value="Ntn_hydrolases_N"/>
</dbReference>
<dbReference type="PANTHER" id="PTHR43199">
    <property type="entry name" value="GLUTATHIONE HYDROLASE"/>
    <property type="match status" value="1"/>
</dbReference>
<evidence type="ECO:0000256" key="3">
    <source>
        <dbReference type="ARBA" id="ARBA00022801"/>
    </source>
</evidence>
<reference evidence="5 6" key="1">
    <citation type="journal article" date="2017" name="Int. J. Syst. Evol. Microbiol.">
        <title>Ramlibacter alkalitolerans sp. nov., alkali-tolerant bacterium isolated from soil of ginseng.</title>
        <authorList>
            <person name="Lee D.H."/>
            <person name="Cha C.J."/>
        </authorList>
    </citation>
    <scope>NUCLEOTIDE SEQUENCE [LARGE SCALE GENOMIC DNA]</scope>
    <source>
        <strain evidence="5 6">KACC 19305</strain>
    </source>
</reference>
<evidence type="ECO:0000313" key="5">
    <source>
        <dbReference type="EMBL" id="MBL0428317.1"/>
    </source>
</evidence>
<keyword evidence="2" id="KW-0808">Transferase</keyword>
<dbReference type="Proteomes" id="UP000622707">
    <property type="component" value="Unassembled WGS sequence"/>
</dbReference>
<comment type="similarity">
    <text evidence="1">Belongs to the gamma-glutamyltransferase family.</text>
</comment>
<dbReference type="PANTHER" id="PTHR43199:SF1">
    <property type="entry name" value="GLUTATHIONE HYDROLASE PROENZYME"/>
    <property type="match status" value="1"/>
</dbReference>
<dbReference type="Gene3D" id="1.10.246.130">
    <property type="match status" value="1"/>
</dbReference>
<dbReference type="EMBL" id="JAEQND010000017">
    <property type="protein sequence ID" value="MBL0428317.1"/>
    <property type="molecule type" value="Genomic_DNA"/>
</dbReference>
<proteinExistence type="inferred from homology"/>
<accession>A0ABS1JVU4</accession>
<evidence type="ECO:0000313" key="6">
    <source>
        <dbReference type="Proteomes" id="UP000622707"/>
    </source>
</evidence>
<dbReference type="SUPFAM" id="SSF56235">
    <property type="entry name" value="N-terminal nucleophile aminohydrolases (Ntn hydrolases)"/>
    <property type="match status" value="1"/>
</dbReference>
<evidence type="ECO:0000256" key="2">
    <source>
        <dbReference type="ARBA" id="ARBA00022679"/>
    </source>
</evidence>
<dbReference type="InterPro" id="IPR043138">
    <property type="entry name" value="GGT_lsub"/>
</dbReference>
<sequence>MIDNFSDAQVVRKAVVASEGGVVASQHKKAARVGAAVLAAGGDAVDAAVATSFALGVVEPWMSGAAAGGCMVLWRAAEQKAEVVNFGMRSPRELDPADYPLTPDGRSSDLFPWRCVVDDRNVQGATAVAVPGVVSGMGLAHARHGRKSWRELVAPAVRLAQEGLLVDWYSGLVTASTAQPLSLDPDAAAMFLEDGRWPILGAWTASTERHLDQRALARTLQQIADEGPRAFYEGGVARALVRDVRAKGGCLSEADLAAYQAEWVEPLAVPYRGGQVYAAPGLTGGPTFAQALQMLEGELGDHAGAPDARAYRAMARVLDAAFRKRLSSMGDQESPKAPGCTTHFSVVDREGNLCAVTQTLLSIFGSRVVSPSTGLLLNNGVMWFDPEPGKPNSLAPDKRCLANYCPVIGVAGDGRRFALGASGGRKILGAVLQLSSFLMAHGMTLEQAFHQPRIDVSGGGQVTADRLLPREILQALAEEMPTSTARRNVFPYAFACPAGVLREGARNMGCTEIMSPWGDAVSEVAA</sequence>
<protein>
    <submittedName>
        <fullName evidence="5">Gamma-glutamyltransferase</fullName>
    </submittedName>
</protein>